<evidence type="ECO:0000256" key="2">
    <source>
        <dbReference type="SAM" id="MobiDB-lite"/>
    </source>
</evidence>
<feature type="compositionally biased region" description="Polar residues" evidence="2">
    <location>
        <begin position="867"/>
        <end position="879"/>
    </location>
</feature>
<dbReference type="Proteomes" id="UP001430356">
    <property type="component" value="Unassembled WGS sequence"/>
</dbReference>
<protein>
    <submittedName>
        <fullName evidence="3">Uncharacterized protein</fullName>
    </submittedName>
</protein>
<comment type="caution">
    <text evidence="3">The sequence shown here is derived from an EMBL/GenBank/DDBJ whole genome shotgun (WGS) entry which is preliminary data.</text>
</comment>
<feature type="compositionally biased region" description="Pro residues" evidence="2">
    <location>
        <begin position="622"/>
        <end position="631"/>
    </location>
</feature>
<feature type="compositionally biased region" description="Basic and acidic residues" evidence="2">
    <location>
        <begin position="478"/>
        <end position="491"/>
    </location>
</feature>
<sequence length="896" mass="94310">MEDAKRGGAAARAKVSSNTSGTSVLRSLQSENDSLRSELLRSQQHASQLQLQLSDLRATAEKLVKEAAVSSQQQVRALEERCRLLADRIVGSKREEQVSETARVSFLLRSQLEERRFLKRALEAMQETLGSEAGSAASASQGSRYAASSSARPAEFAERYNEVHTGDLYRLVMAVSDGLHAHNASAKLEKARTRLTLEQAATVLAELHRAVENATRAAFDAAVQAADICESDAAVADASRFLQPMSSVVGPSGSVRGLAAQSTSDLATPSARRGDGSTIHRVGASKAISPFASSWIAPSAPVQLALELEWVCDVLKACVKGAAEVGALMASAADGLKAPPPLPQRRHDAVGRAAAAAQLPLLAATASSEMNALLGSFLEDLRTIKQQAAQQQEDMARQLAHEVERHFHSTQQYEQRIRLLETECARLLRHAERQAARRSGTDAATQTAAAQRGAVTSASGLPAVAPAQDAPVTPERYVASRDASRPREQRRGRQPPVQSAEVVPSHFHGGQRTPLRVRSPPRSAPPPPSTSEAPPVPTLRPTAVRDSVTAKHSASLHHFQHDDLLAGAPYTPARSSSAVAAVVPSPAASAIWSAYRDRHAVPPRREATVLAHTPRSHAPLLSPAPAPPPALPDATLVLSPKRRGTAPFRTDTSTATLSPVSPTSERRSPFAPSGESGGGGGANGLVSSQPRTHAYVAQLFPPEAPRAAADTGVDASADAAPHAVRHATPPQPLGARHGSRFSQQLYDEAAADVFSAQSAGLHGGPVTLPSTQRLYMEPSRVSDGSGTAGAQPSSPRRPVRLVPTEAPAPGTGAGDGTTWQHPSSTPLASHAHSRRGAEADGALAASPPAEAQDTPLLWRRIREEASASHQLMSSPMSGGNVSGVFGTPREVSWMEG</sequence>
<gene>
    <name evidence="3" type="ORF">NESM_000754300</name>
</gene>
<dbReference type="AlphaFoldDB" id="A0AAW0EWU0"/>
<evidence type="ECO:0000256" key="1">
    <source>
        <dbReference type="SAM" id="Coils"/>
    </source>
</evidence>
<reference evidence="3 4" key="1">
    <citation type="journal article" date="2021" name="MBio">
        <title>A New Model Trypanosomatid, Novymonas esmeraldas: Genomic Perception of Its 'Candidatus Pandoraea novymonadis' Endosymbiont.</title>
        <authorList>
            <person name="Zakharova A."/>
            <person name="Saura A."/>
            <person name="Butenko A."/>
            <person name="Podesvova L."/>
            <person name="Warmusova S."/>
            <person name="Kostygov A.Y."/>
            <person name="Nenarokova A."/>
            <person name="Lukes J."/>
            <person name="Opperdoes F.R."/>
            <person name="Yurchenko V."/>
        </authorList>
    </citation>
    <scope>NUCLEOTIDE SEQUENCE [LARGE SCALE GENOMIC DNA]</scope>
    <source>
        <strain evidence="3 4">E262AT.01</strain>
    </source>
</reference>
<feature type="compositionally biased region" description="Polar residues" evidence="2">
    <location>
        <begin position="650"/>
        <end position="663"/>
    </location>
</feature>
<name>A0AAW0EWU0_9TRYP</name>
<evidence type="ECO:0000313" key="4">
    <source>
        <dbReference type="Proteomes" id="UP001430356"/>
    </source>
</evidence>
<feature type="compositionally biased region" description="Low complexity" evidence="2">
    <location>
        <begin position="792"/>
        <end position="810"/>
    </location>
</feature>
<keyword evidence="4" id="KW-1185">Reference proteome</keyword>
<dbReference type="EMBL" id="JAECZO010000127">
    <property type="protein sequence ID" value="KAK7197991.1"/>
    <property type="molecule type" value="Genomic_DNA"/>
</dbReference>
<feature type="region of interest" description="Disordered" evidence="2">
    <location>
        <begin position="644"/>
        <end position="687"/>
    </location>
</feature>
<proteinExistence type="predicted"/>
<keyword evidence="1" id="KW-0175">Coiled coil</keyword>
<feature type="compositionally biased region" description="Polar residues" evidence="2">
    <location>
        <begin position="782"/>
        <end position="791"/>
    </location>
</feature>
<feature type="region of interest" description="Disordered" evidence="2">
    <location>
        <begin position="778"/>
        <end position="855"/>
    </location>
</feature>
<feature type="region of interest" description="Disordered" evidence="2">
    <location>
        <begin position="435"/>
        <end position="540"/>
    </location>
</feature>
<feature type="compositionally biased region" description="Polar residues" evidence="2">
    <location>
        <begin position="15"/>
        <end position="25"/>
    </location>
</feature>
<feature type="region of interest" description="Disordered" evidence="2">
    <location>
        <begin position="616"/>
        <end position="635"/>
    </location>
</feature>
<feature type="region of interest" description="Disordered" evidence="2">
    <location>
        <begin position="867"/>
        <end position="896"/>
    </location>
</feature>
<feature type="coiled-coil region" evidence="1">
    <location>
        <begin position="378"/>
        <end position="430"/>
    </location>
</feature>
<feature type="compositionally biased region" description="Pro residues" evidence="2">
    <location>
        <begin position="522"/>
        <end position="538"/>
    </location>
</feature>
<feature type="region of interest" description="Disordered" evidence="2">
    <location>
        <begin position="1"/>
        <end position="25"/>
    </location>
</feature>
<accession>A0AAW0EWU0</accession>
<organism evidence="3 4">
    <name type="scientific">Novymonas esmeraldas</name>
    <dbReference type="NCBI Taxonomy" id="1808958"/>
    <lineage>
        <taxon>Eukaryota</taxon>
        <taxon>Discoba</taxon>
        <taxon>Euglenozoa</taxon>
        <taxon>Kinetoplastea</taxon>
        <taxon>Metakinetoplastina</taxon>
        <taxon>Trypanosomatida</taxon>
        <taxon>Trypanosomatidae</taxon>
        <taxon>Novymonas</taxon>
    </lineage>
</organism>
<evidence type="ECO:0000313" key="3">
    <source>
        <dbReference type="EMBL" id="KAK7197991.1"/>
    </source>
</evidence>
<feature type="coiled-coil region" evidence="1">
    <location>
        <begin position="25"/>
        <end position="66"/>
    </location>
</feature>